<dbReference type="PANTHER" id="PTHR33258:SF1">
    <property type="entry name" value="TRANSPOSASE INSL FOR INSERTION SEQUENCE ELEMENT IS186A-RELATED"/>
    <property type="match status" value="1"/>
</dbReference>
<dbReference type="NCBIfam" id="NF033592">
    <property type="entry name" value="transpos_IS4_1"/>
    <property type="match status" value="1"/>
</dbReference>
<dbReference type="AlphaFoldDB" id="A0A8J3IB06"/>
<accession>A0A8J3IB06</accession>
<dbReference type="EMBL" id="BNJF01000004">
    <property type="protein sequence ID" value="GHO48754.1"/>
    <property type="molecule type" value="Genomic_DNA"/>
</dbReference>
<keyword evidence="4" id="KW-0233">DNA recombination</keyword>
<evidence type="ECO:0000256" key="2">
    <source>
        <dbReference type="ARBA" id="ARBA00022578"/>
    </source>
</evidence>
<dbReference type="SUPFAM" id="SSF53098">
    <property type="entry name" value="Ribonuclease H-like"/>
    <property type="match status" value="1"/>
</dbReference>
<dbReference type="PANTHER" id="PTHR33258">
    <property type="entry name" value="TRANSPOSASE INSL FOR INSERTION SEQUENCE ELEMENT IS186A-RELATED"/>
    <property type="match status" value="1"/>
</dbReference>
<evidence type="ECO:0000313" key="7">
    <source>
        <dbReference type="Proteomes" id="UP000612362"/>
    </source>
</evidence>
<comment type="caution">
    <text evidence="6">The sequence shown here is derived from an EMBL/GenBank/DDBJ whole genome shotgun (WGS) entry which is preliminary data.</text>
</comment>
<dbReference type="InterPro" id="IPR012337">
    <property type="entry name" value="RNaseH-like_sf"/>
</dbReference>
<keyword evidence="3" id="KW-0238">DNA-binding</keyword>
<feature type="domain" description="Transposase IS4-like" evidence="5">
    <location>
        <begin position="16"/>
        <end position="261"/>
    </location>
</feature>
<evidence type="ECO:0000256" key="4">
    <source>
        <dbReference type="ARBA" id="ARBA00023172"/>
    </source>
</evidence>
<evidence type="ECO:0000256" key="1">
    <source>
        <dbReference type="ARBA" id="ARBA00010075"/>
    </source>
</evidence>
<organism evidence="6 7">
    <name type="scientific">Ktedonospora formicarum</name>
    <dbReference type="NCBI Taxonomy" id="2778364"/>
    <lineage>
        <taxon>Bacteria</taxon>
        <taxon>Bacillati</taxon>
        <taxon>Chloroflexota</taxon>
        <taxon>Ktedonobacteria</taxon>
        <taxon>Ktedonobacterales</taxon>
        <taxon>Ktedonobacteraceae</taxon>
        <taxon>Ktedonospora</taxon>
    </lineage>
</organism>
<proteinExistence type="inferred from homology"/>
<reference evidence="6" key="1">
    <citation type="submission" date="2020-10" db="EMBL/GenBank/DDBJ databases">
        <title>Taxonomic study of unclassified bacteria belonging to the class Ktedonobacteria.</title>
        <authorList>
            <person name="Yabe S."/>
            <person name="Wang C.M."/>
            <person name="Zheng Y."/>
            <person name="Sakai Y."/>
            <person name="Cavaletti L."/>
            <person name="Monciardini P."/>
            <person name="Donadio S."/>
        </authorList>
    </citation>
    <scope>NUCLEOTIDE SEQUENCE</scope>
    <source>
        <strain evidence="6">SOSP1-1</strain>
    </source>
</reference>
<protein>
    <recommendedName>
        <fullName evidence="5">Transposase IS4-like domain-containing protein</fullName>
    </recommendedName>
</protein>
<comment type="similarity">
    <text evidence="1">Belongs to the transposase 11 family.</text>
</comment>
<dbReference type="Proteomes" id="UP000612362">
    <property type="component" value="Unassembled WGS sequence"/>
</dbReference>
<name>A0A8J3IB06_9CHLR</name>
<dbReference type="InterPro" id="IPR002559">
    <property type="entry name" value="Transposase_11"/>
</dbReference>
<dbReference type="GO" id="GO:0004803">
    <property type="term" value="F:transposase activity"/>
    <property type="evidence" value="ECO:0007669"/>
    <property type="project" value="InterPro"/>
</dbReference>
<evidence type="ECO:0000313" key="6">
    <source>
        <dbReference type="EMBL" id="GHO48754.1"/>
    </source>
</evidence>
<evidence type="ECO:0000256" key="3">
    <source>
        <dbReference type="ARBA" id="ARBA00023125"/>
    </source>
</evidence>
<dbReference type="Gene3D" id="3.90.350.10">
    <property type="entry name" value="Transposase Inhibitor Protein From Tn5, Chain A, domain 1"/>
    <property type="match status" value="1"/>
</dbReference>
<dbReference type="GO" id="GO:0003677">
    <property type="term" value="F:DNA binding"/>
    <property type="evidence" value="ECO:0007669"/>
    <property type="project" value="UniProtKB-KW"/>
</dbReference>
<dbReference type="InterPro" id="IPR047952">
    <property type="entry name" value="Transpos_IS4"/>
</dbReference>
<keyword evidence="2" id="KW-0815">Transposition</keyword>
<gene>
    <name evidence="6" type="ORF">KSX_69170</name>
</gene>
<dbReference type="Pfam" id="PF01609">
    <property type="entry name" value="DDE_Tnp_1"/>
    <property type="match status" value="1"/>
</dbReference>
<sequence>MIFPPVLSKGLLARFPAVILEDASTIELPALLAPLWKGCGGNGSSSSLKLGVRYDLRSGQLFGPILQDGKRHETTNGVHALPLASKALWIADAGYYAITFLRSLHAQGSFFLMRPCGNLVVSTPLGERLDLAAVLSASPQKVVDLCVRLGSVPRLWLAARLIALPVDPLTAAKRREHIMERARQRGHAPSAVTLALAGWNLLVTNVAPSMLTAEEALVLYRSRWQIELLFKVWKSHGHIDEWKSKNADHILCEVYAKLLAMLVEHWMLVTMCFDDPHRSWQLCAGLLRDHVSLLRDGLLGRLPLKRVCSLLHRILADSASIPARANRPNTSRQLLDGKYWGLT</sequence>
<evidence type="ECO:0000259" key="5">
    <source>
        <dbReference type="Pfam" id="PF01609"/>
    </source>
</evidence>
<dbReference type="GO" id="GO:0006313">
    <property type="term" value="P:DNA transposition"/>
    <property type="evidence" value="ECO:0007669"/>
    <property type="project" value="InterPro"/>
</dbReference>
<keyword evidence="7" id="KW-1185">Reference proteome</keyword>